<reference evidence="1 2" key="1">
    <citation type="submission" date="2020-08" db="EMBL/GenBank/DDBJ databases">
        <title>Sequencing the genomes of 1000 actinobacteria strains.</title>
        <authorList>
            <person name="Klenk H.-P."/>
        </authorList>
    </citation>
    <scope>NUCLEOTIDE SEQUENCE [LARGE SCALE GENOMIC DNA]</scope>
    <source>
        <strain evidence="1 2">DSM 11053</strain>
    </source>
</reference>
<dbReference type="Gene3D" id="3.30.1780.10">
    <property type="entry name" value="ornithine cyclodeaminase, domain 1"/>
    <property type="match status" value="1"/>
</dbReference>
<evidence type="ECO:0000313" key="2">
    <source>
        <dbReference type="Proteomes" id="UP000565572"/>
    </source>
</evidence>
<dbReference type="PANTHER" id="PTHR13812:SF19">
    <property type="entry name" value="KETIMINE REDUCTASE MU-CRYSTALLIN"/>
    <property type="match status" value="1"/>
</dbReference>
<sequence length="315" mass="31347">MTLPHLDAAAVLALGPAGASDAMQQALRDGLDPSATVPRSFVDVPAGELIVMPAAGARHVGVKLVGVAPGNAARGLPRIGAVFVLFDAETMQPVATLDGTALTTLRTPATSIVGLRPWLRRAEGPQRVVVFGAGPQGVGHVDALAAEVTLGAVTFVVRTPGRVALPSEGPAAGATVLATDDPGVAEALRTADVVVCATTARTPVFDSSLLGGHVLVAAVGSHEAEAAEVDVAFAGSATVVVEDVATALRECGDVVQAVAAGAVVAADLVPLASVARGEAGASAGRVLFKGSGMAWQDLVVAEAVLDHARATTSSH</sequence>
<proteinExistence type="predicted"/>
<organism evidence="1 2">
    <name type="scientific">Microlunatus antarcticus</name>
    <dbReference type="NCBI Taxonomy" id="53388"/>
    <lineage>
        <taxon>Bacteria</taxon>
        <taxon>Bacillati</taxon>
        <taxon>Actinomycetota</taxon>
        <taxon>Actinomycetes</taxon>
        <taxon>Propionibacteriales</taxon>
        <taxon>Propionibacteriaceae</taxon>
        <taxon>Microlunatus</taxon>
    </lineage>
</organism>
<evidence type="ECO:0000313" key="1">
    <source>
        <dbReference type="EMBL" id="MBB3328239.1"/>
    </source>
</evidence>
<dbReference type="PANTHER" id="PTHR13812">
    <property type="entry name" value="KETIMINE REDUCTASE MU-CRYSTALLIN"/>
    <property type="match status" value="1"/>
</dbReference>
<keyword evidence="2" id="KW-1185">Reference proteome</keyword>
<accession>A0A7W5JXN0</accession>
<dbReference type="GO" id="GO:0005737">
    <property type="term" value="C:cytoplasm"/>
    <property type="evidence" value="ECO:0007669"/>
    <property type="project" value="TreeGrafter"/>
</dbReference>
<dbReference type="PIRSF" id="PIRSF001439">
    <property type="entry name" value="CryM"/>
    <property type="match status" value="1"/>
</dbReference>
<dbReference type="EC" id="4.3.1.12" evidence="1"/>
<comment type="caution">
    <text evidence="1">The sequence shown here is derived from an EMBL/GenBank/DDBJ whole genome shotgun (WGS) entry which is preliminary data.</text>
</comment>
<protein>
    <submittedName>
        <fullName evidence="1">Ornithine cyclodeaminase</fullName>
        <ecNumber evidence="1">4.3.1.12</ecNumber>
    </submittedName>
</protein>
<dbReference type="EMBL" id="JACHZG010000001">
    <property type="protein sequence ID" value="MBB3328239.1"/>
    <property type="molecule type" value="Genomic_DNA"/>
</dbReference>
<keyword evidence="1" id="KW-0456">Lyase</keyword>
<dbReference type="Pfam" id="PF02423">
    <property type="entry name" value="OCD_Mu_crystall"/>
    <property type="match status" value="1"/>
</dbReference>
<dbReference type="InterPro" id="IPR003462">
    <property type="entry name" value="ODC_Mu_crystall"/>
</dbReference>
<dbReference type="InterPro" id="IPR023401">
    <property type="entry name" value="ODC_N"/>
</dbReference>
<gene>
    <name evidence="1" type="ORF">FHX39_003183</name>
</gene>
<dbReference type="Proteomes" id="UP000565572">
    <property type="component" value="Unassembled WGS sequence"/>
</dbReference>
<dbReference type="AlphaFoldDB" id="A0A7W5JXN0"/>
<dbReference type="SUPFAM" id="SSF51735">
    <property type="entry name" value="NAD(P)-binding Rossmann-fold domains"/>
    <property type="match status" value="1"/>
</dbReference>
<dbReference type="InterPro" id="IPR036291">
    <property type="entry name" value="NAD(P)-bd_dom_sf"/>
</dbReference>
<dbReference type="Gene3D" id="3.40.50.720">
    <property type="entry name" value="NAD(P)-binding Rossmann-like Domain"/>
    <property type="match status" value="1"/>
</dbReference>
<dbReference type="GO" id="GO:0008473">
    <property type="term" value="F:ornithine cyclodeaminase activity"/>
    <property type="evidence" value="ECO:0007669"/>
    <property type="project" value="UniProtKB-EC"/>
</dbReference>
<name>A0A7W5JXN0_9ACTN</name>
<dbReference type="RefSeq" id="WP_198423435.1">
    <property type="nucleotide sequence ID" value="NZ_JACHZG010000001.1"/>
</dbReference>